<organism evidence="1 2">
    <name type="scientific">Aspergillus oryzae var. brunneus</name>
    <dbReference type="NCBI Taxonomy" id="332754"/>
    <lineage>
        <taxon>Eukaryota</taxon>
        <taxon>Fungi</taxon>
        <taxon>Dikarya</taxon>
        <taxon>Ascomycota</taxon>
        <taxon>Pezizomycotina</taxon>
        <taxon>Eurotiomycetes</taxon>
        <taxon>Eurotiomycetidae</taxon>
        <taxon>Eurotiales</taxon>
        <taxon>Aspergillaceae</taxon>
        <taxon>Aspergillus</taxon>
        <taxon>Aspergillus subgen. Circumdati</taxon>
    </lineage>
</organism>
<protein>
    <submittedName>
        <fullName evidence="1">Unnamed protein product</fullName>
    </submittedName>
</protein>
<evidence type="ECO:0000313" key="2">
    <source>
        <dbReference type="Proteomes" id="UP001165189"/>
    </source>
</evidence>
<evidence type="ECO:0000313" key="1">
    <source>
        <dbReference type="EMBL" id="GMG42914.1"/>
    </source>
</evidence>
<accession>A0ABQ6KM28</accession>
<comment type="caution">
    <text evidence="1">The sequence shown here is derived from an EMBL/GenBank/DDBJ whole genome shotgun (WGS) entry which is preliminary data.</text>
</comment>
<gene>
    <name evidence="1" type="ORF">Aory05_000201500</name>
</gene>
<dbReference type="EMBL" id="BSYB01000006">
    <property type="protein sequence ID" value="GMG42914.1"/>
    <property type="molecule type" value="Genomic_DNA"/>
</dbReference>
<dbReference type="Proteomes" id="UP001165189">
    <property type="component" value="Unassembled WGS sequence"/>
</dbReference>
<name>A0ABQ6KM28_ASPOZ</name>
<reference evidence="1" key="1">
    <citation type="submission" date="2023-04" db="EMBL/GenBank/DDBJ databases">
        <title>Aspergillus oryzae var. brunneus NBRC 4377.</title>
        <authorList>
            <person name="Ichikawa N."/>
            <person name="Sato H."/>
            <person name="Tonouchi N."/>
        </authorList>
    </citation>
    <scope>NUCLEOTIDE SEQUENCE</scope>
    <source>
        <strain evidence="1">NBRC 4377</strain>
    </source>
</reference>
<keyword evidence="2" id="KW-1185">Reference proteome</keyword>
<sequence length="120" mass="13468">MTENTFFDNWAGRSVDFATAGTPSKWILTELLSEKNSQVHGDDFFKNGCIGGAYGTFLCHNVTDSTQRGVMKVLMQYVPPGLKKFQITYRPLEFLGRDPNMRRLSTGLVKPLALMSWTGI</sequence>
<proteinExistence type="predicted"/>